<evidence type="ECO:0000256" key="1">
    <source>
        <dbReference type="ARBA" id="ARBA00004123"/>
    </source>
</evidence>
<evidence type="ECO:0000256" key="4">
    <source>
        <dbReference type="ARBA" id="ARBA00016380"/>
    </source>
</evidence>
<proteinExistence type="inferred from homology"/>
<name>A0ABM1ILW9_POLDO</name>
<gene>
    <name evidence="9" type="primary">LOC107068893</name>
</gene>
<dbReference type="PANTHER" id="PTHR31740">
    <property type="entry name" value="CENTROMERE PROTEIN L"/>
    <property type="match status" value="1"/>
</dbReference>
<keyword evidence="8" id="KW-1185">Reference proteome</keyword>
<evidence type="ECO:0000256" key="6">
    <source>
        <dbReference type="ARBA" id="ARBA00023242"/>
    </source>
</evidence>
<reference evidence="9" key="1">
    <citation type="submission" date="2025-08" db="UniProtKB">
        <authorList>
            <consortium name="RefSeq"/>
        </authorList>
    </citation>
    <scope>IDENTIFICATION</scope>
    <source>
        <tissue evidence="9">Whole body</tissue>
    </source>
</reference>
<dbReference type="Pfam" id="PF13092">
    <property type="entry name" value="CENP-L"/>
    <property type="match status" value="1"/>
</dbReference>
<keyword evidence="7" id="KW-0137">Centromere</keyword>
<evidence type="ECO:0000256" key="7">
    <source>
        <dbReference type="ARBA" id="ARBA00023328"/>
    </source>
</evidence>
<dbReference type="PANTHER" id="PTHR31740:SF2">
    <property type="entry name" value="CENTROMERE PROTEIN L"/>
    <property type="match status" value="1"/>
</dbReference>
<dbReference type="InterPro" id="IPR025204">
    <property type="entry name" value="CENP-L"/>
</dbReference>
<accession>A0ABM1ILW9</accession>
<evidence type="ECO:0000256" key="3">
    <source>
        <dbReference type="ARBA" id="ARBA00011060"/>
    </source>
</evidence>
<evidence type="ECO:0000313" key="8">
    <source>
        <dbReference type="Proteomes" id="UP000694924"/>
    </source>
</evidence>
<evidence type="ECO:0000313" key="9">
    <source>
        <dbReference type="RefSeq" id="XP_015181206.1"/>
    </source>
</evidence>
<dbReference type="Proteomes" id="UP000694924">
    <property type="component" value="Unplaced"/>
</dbReference>
<comment type="subcellular location">
    <subcellularLocation>
        <location evidence="2">Chromosome</location>
        <location evidence="2">Centromere</location>
    </subcellularLocation>
    <subcellularLocation>
        <location evidence="1">Nucleus</location>
    </subcellularLocation>
</comment>
<dbReference type="GeneID" id="107068893"/>
<keyword evidence="6" id="KW-0539">Nucleus</keyword>
<comment type="similarity">
    <text evidence="3">Belongs to the CENP-L/IML3 family.</text>
</comment>
<protein>
    <recommendedName>
        <fullName evidence="4">Centromere protein L</fullName>
    </recommendedName>
</protein>
<keyword evidence="5" id="KW-0158">Chromosome</keyword>
<organism evidence="8 9">
    <name type="scientific">Polistes dominula</name>
    <name type="common">European paper wasp</name>
    <name type="synonym">Vespa dominula</name>
    <dbReference type="NCBI Taxonomy" id="743375"/>
    <lineage>
        <taxon>Eukaryota</taxon>
        <taxon>Metazoa</taxon>
        <taxon>Ecdysozoa</taxon>
        <taxon>Arthropoda</taxon>
        <taxon>Hexapoda</taxon>
        <taxon>Insecta</taxon>
        <taxon>Pterygota</taxon>
        <taxon>Neoptera</taxon>
        <taxon>Endopterygota</taxon>
        <taxon>Hymenoptera</taxon>
        <taxon>Apocrita</taxon>
        <taxon>Aculeata</taxon>
        <taxon>Vespoidea</taxon>
        <taxon>Vespidae</taxon>
        <taxon>Polistinae</taxon>
        <taxon>Polistini</taxon>
        <taxon>Polistes</taxon>
    </lineage>
</organism>
<sequence>MMEISNSFPSTSQQILQAPQCTPRLTFTIDKERLDDDINTYSQDIISVTWNVFGVSTLFGFQYDDKTILKLYGKRLREEIATNLSHENVTYNANISILGDTTTNQPSIKVEVFAKKSDKDEQKSIYKGFFLSWKKNDISNNNTTRFPLLLCRGSRPCMNIVHSTFNRMFDCLIIKLPIEEDDLIWLLAIIIVPVNDNDNLNKNKDVTLEFKVPGLPINNTISVLFKILDLINILNAIIENQSDQMETDISELTIEQIQRFRKCLYTQIKNIAGLELGLCSLHRISLPAATIMGNKMKIMDPYCQKRILSYMMEKSVDMFHAFL</sequence>
<evidence type="ECO:0000256" key="5">
    <source>
        <dbReference type="ARBA" id="ARBA00022454"/>
    </source>
</evidence>
<evidence type="ECO:0000256" key="2">
    <source>
        <dbReference type="ARBA" id="ARBA00004584"/>
    </source>
</evidence>
<dbReference type="RefSeq" id="XP_015181206.1">
    <property type="nucleotide sequence ID" value="XM_015325720.1"/>
</dbReference>